<feature type="transmembrane region" description="Helical" evidence="4">
    <location>
        <begin position="166"/>
        <end position="187"/>
    </location>
</feature>
<dbReference type="PANTHER" id="PTHR11360:SF290">
    <property type="entry name" value="MONOCARBOXYLATE MFS PERMEASE"/>
    <property type="match status" value="1"/>
</dbReference>
<dbReference type="EMBL" id="JAHOPB010000001">
    <property type="protein sequence ID" value="MBU8874370.1"/>
    <property type="molecule type" value="Genomic_DNA"/>
</dbReference>
<feature type="transmembrane region" description="Helical" evidence="4">
    <location>
        <begin position="82"/>
        <end position="100"/>
    </location>
</feature>
<evidence type="ECO:0000256" key="1">
    <source>
        <dbReference type="ARBA" id="ARBA00022692"/>
    </source>
</evidence>
<gene>
    <name evidence="5" type="ORF">KQ910_11410</name>
</gene>
<sequence>MTSIASPAPFFGRRVVAAAFVLAVFGWGLGFYGPPVYLQSVREARDWSVVLVSSAVTLHFLVGAVVVANLPTLYRRFGLPSVTKTGAVLLAFGVLGWALAREPWQLLIATFLSGAGWVAMGAAAVNAIVAPWYALRRPAALSMAYNGASIGGVVFSPLWVAAIASWGFPIAAAVVGAVMVATVWFLADRVFAHTPQSLGQMQDGGILTPSAGTTVPVERGLPGGSLWRDRRFLTLAAAMALGLFAQIGLIAHLFSLLVPVFGGPVAGILMGLATAAAIAGRTLVGWLMPQGSDRRLVACASHLVQIAGSVALLFAAGTDVVLLVAGVLLFGAGIGNTTSLPPLIAQVEFSKADAQRVVPLIVAIGQGAYAFAPAVFGGLRTLSPAEGMPVFVAAALVQAAAIALFLLGRRT</sequence>
<evidence type="ECO:0000313" key="5">
    <source>
        <dbReference type="EMBL" id="MBU8874370.1"/>
    </source>
</evidence>
<keyword evidence="3 4" id="KW-0472">Membrane</keyword>
<feature type="transmembrane region" description="Helical" evidence="4">
    <location>
        <begin position="47"/>
        <end position="70"/>
    </location>
</feature>
<accession>A0ABS6IK48</accession>
<feature type="transmembrane region" description="Helical" evidence="4">
    <location>
        <begin position="388"/>
        <end position="407"/>
    </location>
</feature>
<dbReference type="RefSeq" id="WP_216959769.1">
    <property type="nucleotide sequence ID" value="NZ_JAHOPB010000001.1"/>
</dbReference>
<dbReference type="InterPro" id="IPR011701">
    <property type="entry name" value="MFS"/>
</dbReference>
<feature type="transmembrane region" description="Helical" evidence="4">
    <location>
        <begin position="322"/>
        <end position="345"/>
    </location>
</feature>
<proteinExistence type="predicted"/>
<dbReference type="Proteomes" id="UP000727907">
    <property type="component" value="Unassembled WGS sequence"/>
</dbReference>
<keyword evidence="1 4" id="KW-0812">Transmembrane</keyword>
<evidence type="ECO:0000256" key="2">
    <source>
        <dbReference type="ARBA" id="ARBA00022989"/>
    </source>
</evidence>
<feature type="transmembrane region" description="Helical" evidence="4">
    <location>
        <begin position="357"/>
        <end position="376"/>
    </location>
</feature>
<protein>
    <submittedName>
        <fullName evidence="5">MFS transporter</fullName>
    </submittedName>
</protein>
<evidence type="ECO:0000256" key="4">
    <source>
        <dbReference type="SAM" id="Phobius"/>
    </source>
</evidence>
<comment type="caution">
    <text evidence="5">The sequence shown here is derived from an EMBL/GenBank/DDBJ whole genome shotgun (WGS) entry which is preliminary data.</text>
</comment>
<feature type="transmembrane region" description="Helical" evidence="4">
    <location>
        <begin position="141"/>
        <end position="160"/>
    </location>
</feature>
<name>A0ABS6IK48_9HYPH</name>
<dbReference type="InterPro" id="IPR050327">
    <property type="entry name" value="Proton-linked_MCT"/>
</dbReference>
<dbReference type="PANTHER" id="PTHR11360">
    <property type="entry name" value="MONOCARBOXYLATE TRANSPORTER"/>
    <property type="match status" value="1"/>
</dbReference>
<keyword evidence="6" id="KW-1185">Reference proteome</keyword>
<feature type="transmembrane region" description="Helical" evidence="4">
    <location>
        <begin position="260"/>
        <end position="284"/>
    </location>
</feature>
<feature type="transmembrane region" description="Helical" evidence="4">
    <location>
        <begin position="15"/>
        <end position="35"/>
    </location>
</feature>
<keyword evidence="2 4" id="KW-1133">Transmembrane helix</keyword>
<dbReference type="Pfam" id="PF07690">
    <property type="entry name" value="MFS_1"/>
    <property type="match status" value="1"/>
</dbReference>
<evidence type="ECO:0000313" key="6">
    <source>
        <dbReference type="Proteomes" id="UP000727907"/>
    </source>
</evidence>
<feature type="transmembrane region" description="Helical" evidence="4">
    <location>
        <begin position="106"/>
        <end position="129"/>
    </location>
</feature>
<organism evidence="5 6">
    <name type="scientific">Reyranella humidisoli</name>
    <dbReference type="NCBI Taxonomy" id="2849149"/>
    <lineage>
        <taxon>Bacteria</taxon>
        <taxon>Pseudomonadati</taxon>
        <taxon>Pseudomonadota</taxon>
        <taxon>Alphaproteobacteria</taxon>
        <taxon>Hyphomicrobiales</taxon>
        <taxon>Reyranellaceae</taxon>
        <taxon>Reyranella</taxon>
    </lineage>
</organism>
<evidence type="ECO:0000256" key="3">
    <source>
        <dbReference type="ARBA" id="ARBA00023136"/>
    </source>
</evidence>
<feature type="transmembrane region" description="Helical" evidence="4">
    <location>
        <begin position="296"/>
        <end position="316"/>
    </location>
</feature>
<reference evidence="5 6" key="1">
    <citation type="submission" date="2021-06" db="EMBL/GenBank/DDBJ databases">
        <authorList>
            <person name="Lee D.H."/>
        </authorList>
    </citation>
    <scope>NUCLEOTIDE SEQUENCE [LARGE SCALE GENOMIC DNA]</scope>
    <source>
        <strain evidence="5 6">MMS21-HV4-11</strain>
    </source>
</reference>
<feature type="transmembrane region" description="Helical" evidence="4">
    <location>
        <begin position="232"/>
        <end position="254"/>
    </location>
</feature>